<evidence type="ECO:0000256" key="5">
    <source>
        <dbReference type="ARBA" id="ARBA00022679"/>
    </source>
</evidence>
<dbReference type="Proteomes" id="UP001205843">
    <property type="component" value="Unassembled WGS sequence"/>
</dbReference>
<dbReference type="Gene3D" id="3.30.70.560">
    <property type="entry name" value="7,8-Dihydro-6-hydroxymethylpterin-pyrophosphokinase HPPK"/>
    <property type="match status" value="1"/>
</dbReference>
<evidence type="ECO:0000256" key="9">
    <source>
        <dbReference type="ARBA" id="ARBA00022909"/>
    </source>
</evidence>
<comment type="function">
    <text evidence="10">Catalyzes the transfer of pyrophosphate from adenosine triphosphate (ATP) to 6-hydroxymethyl-7,8-dihydropterin, an enzymatic step in folate biosynthesis pathway.</text>
</comment>
<keyword evidence="6" id="KW-0547">Nucleotide-binding</keyword>
<dbReference type="InterPro" id="IPR035907">
    <property type="entry name" value="Hppk_sf"/>
</dbReference>
<sequence>MTVAFVGLGSNLDDPPARLRAGLAGLRGLRLTSLQACSRLYLSPPMGPQDQPDYYNAVACLETDLQPHELLTALQAIEVAEGRRRVRPWGPRTLDLDLLSMGDIRVMSATLALPHSGVLERDFVLAPWAEIAPDYVVPGLGPVAQLLHDCPARGARPLDEPQTRLETP</sequence>
<name>A0AAE3G410_9GAMM</name>
<dbReference type="GO" id="GO:0016301">
    <property type="term" value="F:kinase activity"/>
    <property type="evidence" value="ECO:0007669"/>
    <property type="project" value="UniProtKB-KW"/>
</dbReference>
<dbReference type="NCBIfam" id="TIGR01498">
    <property type="entry name" value="folK"/>
    <property type="match status" value="1"/>
</dbReference>
<keyword evidence="8" id="KW-0067">ATP-binding</keyword>
<evidence type="ECO:0000256" key="4">
    <source>
        <dbReference type="ARBA" id="ARBA00016218"/>
    </source>
</evidence>
<accession>A0AAE3G410</accession>
<evidence type="ECO:0000256" key="7">
    <source>
        <dbReference type="ARBA" id="ARBA00022777"/>
    </source>
</evidence>
<gene>
    <name evidence="14" type="ORF">J2T57_002140</name>
</gene>
<dbReference type="GO" id="GO:0046656">
    <property type="term" value="P:folic acid biosynthetic process"/>
    <property type="evidence" value="ECO:0007669"/>
    <property type="project" value="UniProtKB-KW"/>
</dbReference>
<dbReference type="EC" id="2.7.6.3" evidence="3"/>
<dbReference type="EMBL" id="JALJXV010000004">
    <property type="protein sequence ID" value="MCP1675002.1"/>
    <property type="molecule type" value="Genomic_DNA"/>
</dbReference>
<dbReference type="SUPFAM" id="SSF55083">
    <property type="entry name" value="6-hydroxymethyl-7,8-dihydropterin pyrophosphokinase, HPPK"/>
    <property type="match status" value="1"/>
</dbReference>
<keyword evidence="5 14" id="KW-0808">Transferase</keyword>
<dbReference type="AlphaFoldDB" id="A0AAE3G410"/>
<evidence type="ECO:0000256" key="2">
    <source>
        <dbReference type="ARBA" id="ARBA00005810"/>
    </source>
</evidence>
<evidence type="ECO:0000256" key="12">
    <source>
        <dbReference type="ARBA" id="ARBA00033413"/>
    </source>
</evidence>
<comment type="similarity">
    <text evidence="2">Belongs to the HPPK family.</text>
</comment>
<dbReference type="InterPro" id="IPR000550">
    <property type="entry name" value="Hppk"/>
</dbReference>
<proteinExistence type="inferred from homology"/>
<evidence type="ECO:0000256" key="11">
    <source>
        <dbReference type="ARBA" id="ARBA00029766"/>
    </source>
</evidence>
<evidence type="ECO:0000256" key="3">
    <source>
        <dbReference type="ARBA" id="ARBA00013253"/>
    </source>
</evidence>
<dbReference type="CDD" id="cd00483">
    <property type="entry name" value="HPPK"/>
    <property type="match status" value="1"/>
</dbReference>
<protein>
    <recommendedName>
        <fullName evidence="4">2-amino-4-hydroxy-6-hydroxymethyldihydropteridine pyrophosphokinase</fullName>
        <ecNumber evidence="3">2.7.6.3</ecNumber>
    </recommendedName>
    <alternativeName>
        <fullName evidence="11">6-hydroxymethyl-7,8-dihydropterin pyrophosphokinase</fullName>
    </alternativeName>
    <alternativeName>
        <fullName evidence="12">7,8-dihydro-6-hydroxymethylpterin-pyrophosphokinase</fullName>
    </alternativeName>
</protein>
<dbReference type="RefSeq" id="WP_253477748.1">
    <property type="nucleotide sequence ID" value="NZ_JALJXV010000004.1"/>
</dbReference>
<comment type="caution">
    <text evidence="14">The sequence shown here is derived from an EMBL/GenBank/DDBJ whole genome shotgun (WGS) entry which is preliminary data.</text>
</comment>
<evidence type="ECO:0000256" key="10">
    <source>
        <dbReference type="ARBA" id="ARBA00029409"/>
    </source>
</evidence>
<dbReference type="Pfam" id="PF01288">
    <property type="entry name" value="HPPK"/>
    <property type="match status" value="1"/>
</dbReference>
<evidence type="ECO:0000313" key="15">
    <source>
        <dbReference type="Proteomes" id="UP001205843"/>
    </source>
</evidence>
<evidence type="ECO:0000259" key="13">
    <source>
        <dbReference type="Pfam" id="PF01288"/>
    </source>
</evidence>
<evidence type="ECO:0000313" key="14">
    <source>
        <dbReference type="EMBL" id="MCP1675002.1"/>
    </source>
</evidence>
<comment type="pathway">
    <text evidence="1">Cofactor biosynthesis; tetrahydrofolate biosynthesis; 2-amino-4-hydroxy-6-hydroxymethyl-7,8-dihydropteridine diphosphate from 7,8-dihydroneopterin triphosphate: step 4/4.</text>
</comment>
<dbReference type="GO" id="GO:0005524">
    <property type="term" value="F:ATP binding"/>
    <property type="evidence" value="ECO:0007669"/>
    <property type="project" value="UniProtKB-KW"/>
</dbReference>
<keyword evidence="7" id="KW-0418">Kinase</keyword>
<dbReference type="GO" id="GO:0003848">
    <property type="term" value="F:2-amino-4-hydroxy-6-hydroxymethyldihydropteridine diphosphokinase activity"/>
    <property type="evidence" value="ECO:0007669"/>
    <property type="project" value="UniProtKB-EC"/>
</dbReference>
<reference evidence="14" key="1">
    <citation type="submission" date="2022-03" db="EMBL/GenBank/DDBJ databases">
        <title>Genomic Encyclopedia of Type Strains, Phase III (KMG-III): the genomes of soil and plant-associated and newly described type strains.</title>
        <authorList>
            <person name="Whitman W."/>
        </authorList>
    </citation>
    <scope>NUCLEOTIDE SEQUENCE</scope>
    <source>
        <strain evidence="14">ANL 6-2</strain>
    </source>
</reference>
<feature type="domain" description="7,8-dihydro-6-hydroxymethylpterin-pyrophosphokinase" evidence="13">
    <location>
        <begin position="5"/>
        <end position="133"/>
    </location>
</feature>
<evidence type="ECO:0000256" key="6">
    <source>
        <dbReference type="ARBA" id="ARBA00022741"/>
    </source>
</evidence>
<organism evidence="14 15">
    <name type="scientific">Natronocella acetinitrilica</name>
    <dbReference type="NCBI Taxonomy" id="414046"/>
    <lineage>
        <taxon>Bacteria</taxon>
        <taxon>Pseudomonadati</taxon>
        <taxon>Pseudomonadota</taxon>
        <taxon>Gammaproteobacteria</taxon>
        <taxon>Chromatiales</taxon>
        <taxon>Ectothiorhodospiraceae</taxon>
        <taxon>Natronocella</taxon>
    </lineage>
</organism>
<evidence type="ECO:0000256" key="8">
    <source>
        <dbReference type="ARBA" id="ARBA00022840"/>
    </source>
</evidence>
<keyword evidence="9" id="KW-0289">Folate biosynthesis</keyword>
<keyword evidence="15" id="KW-1185">Reference proteome</keyword>
<dbReference type="PANTHER" id="PTHR43071">
    <property type="entry name" value="2-AMINO-4-HYDROXY-6-HYDROXYMETHYLDIHYDROPTERIDINE PYROPHOSPHOKINASE"/>
    <property type="match status" value="1"/>
</dbReference>
<dbReference type="PANTHER" id="PTHR43071:SF1">
    <property type="entry name" value="2-AMINO-4-HYDROXY-6-HYDROXYMETHYLDIHYDROPTERIDINE PYROPHOSPHOKINASE"/>
    <property type="match status" value="1"/>
</dbReference>
<evidence type="ECO:0000256" key="1">
    <source>
        <dbReference type="ARBA" id="ARBA00005051"/>
    </source>
</evidence>